<dbReference type="InterPro" id="IPR036388">
    <property type="entry name" value="WH-like_DNA-bd_sf"/>
</dbReference>
<protein>
    <submittedName>
        <fullName evidence="6">HTH-type transcriptional regulator EstR</fullName>
    </submittedName>
</protein>
<evidence type="ECO:0000313" key="6">
    <source>
        <dbReference type="EMBL" id="SUS08783.1"/>
    </source>
</evidence>
<dbReference type="AlphaFoldDB" id="A0A380TM05"/>
<dbReference type="PANTHER" id="PTHR30346:SF10">
    <property type="entry name" value="TRANSCRIPTIONAL REGULATOR OF OXIDATIVE STRESS OXYR"/>
    <property type="match status" value="1"/>
</dbReference>
<dbReference type="PANTHER" id="PTHR30346">
    <property type="entry name" value="TRANSCRIPTIONAL DUAL REGULATOR HCAR-RELATED"/>
    <property type="match status" value="1"/>
</dbReference>
<dbReference type="InterPro" id="IPR000847">
    <property type="entry name" value="LysR_HTH_N"/>
</dbReference>
<name>A0A380TM05_9ZZZZ</name>
<dbReference type="GO" id="GO:0003700">
    <property type="term" value="F:DNA-binding transcription factor activity"/>
    <property type="evidence" value="ECO:0007669"/>
    <property type="project" value="InterPro"/>
</dbReference>
<evidence type="ECO:0000256" key="3">
    <source>
        <dbReference type="ARBA" id="ARBA00023125"/>
    </source>
</evidence>
<dbReference type="GO" id="GO:0003677">
    <property type="term" value="F:DNA binding"/>
    <property type="evidence" value="ECO:0007669"/>
    <property type="project" value="UniProtKB-KW"/>
</dbReference>
<dbReference type="EMBL" id="UIDG01000643">
    <property type="protein sequence ID" value="SUS08783.1"/>
    <property type="molecule type" value="Genomic_DNA"/>
</dbReference>
<dbReference type="Pfam" id="PF00126">
    <property type="entry name" value="HTH_1"/>
    <property type="match status" value="1"/>
</dbReference>
<dbReference type="SUPFAM" id="SSF46785">
    <property type="entry name" value="Winged helix' DNA-binding domain"/>
    <property type="match status" value="1"/>
</dbReference>
<evidence type="ECO:0000259" key="5">
    <source>
        <dbReference type="PROSITE" id="PS50931"/>
    </source>
</evidence>
<evidence type="ECO:0000256" key="2">
    <source>
        <dbReference type="ARBA" id="ARBA00023015"/>
    </source>
</evidence>
<keyword evidence="3" id="KW-0238">DNA-binding</keyword>
<organism evidence="6">
    <name type="scientific">metagenome</name>
    <dbReference type="NCBI Taxonomy" id="256318"/>
    <lineage>
        <taxon>unclassified sequences</taxon>
        <taxon>metagenomes</taxon>
    </lineage>
</organism>
<dbReference type="PROSITE" id="PS50931">
    <property type="entry name" value="HTH_LYSR"/>
    <property type="match status" value="1"/>
</dbReference>
<reference evidence="6" key="1">
    <citation type="submission" date="2018-07" db="EMBL/GenBank/DDBJ databases">
        <authorList>
            <person name="Quirk P.G."/>
            <person name="Krulwich T.A."/>
        </authorList>
    </citation>
    <scope>NUCLEOTIDE SEQUENCE</scope>
</reference>
<keyword evidence="2" id="KW-0805">Transcription regulation</keyword>
<dbReference type="Pfam" id="PF03466">
    <property type="entry name" value="LysR_substrate"/>
    <property type="match status" value="1"/>
</dbReference>
<accession>A0A380TM05</accession>
<dbReference type="Gene3D" id="1.10.10.10">
    <property type="entry name" value="Winged helix-like DNA-binding domain superfamily/Winged helix DNA-binding domain"/>
    <property type="match status" value="1"/>
</dbReference>
<dbReference type="GO" id="GO:0032993">
    <property type="term" value="C:protein-DNA complex"/>
    <property type="evidence" value="ECO:0007669"/>
    <property type="project" value="TreeGrafter"/>
</dbReference>
<gene>
    <name evidence="6" type="primary">estR</name>
    <name evidence="6" type="ORF">DF3PB_880005</name>
</gene>
<dbReference type="InterPro" id="IPR005119">
    <property type="entry name" value="LysR_subst-bd"/>
</dbReference>
<dbReference type="CDD" id="cd08411">
    <property type="entry name" value="PBP2_OxyR"/>
    <property type="match status" value="1"/>
</dbReference>
<feature type="domain" description="HTH lysR-type" evidence="5">
    <location>
        <begin position="6"/>
        <end position="63"/>
    </location>
</feature>
<dbReference type="PRINTS" id="PR00039">
    <property type="entry name" value="HTHLYSR"/>
</dbReference>
<sequence>MIMRLPTLRQLRHLVALAEHCHFGRAAAAVHVTQSTLSASLRELEETLGAALVDRTQRRVVVTPLGNEVVRRAQALLQGAEELVRLANAAAEPLTGPLYLGAIPTVSPFLLPRVLPGLRQAYPNLKLYLVEDLTDRLVERLHAGTLDVVILALPYDYGSGDVFPIGLDPFRLVMPADHALARLPSVPTESIRSEPLLLLTDGHCLRQHALAACDLAAARAGEVFAATSLPTLVQMVDNGLGLTLVPQLALDAGILNGTRLVARPVTGEAAQREIGLVWRKGTARAEEFQLLGQELQRRFEPA</sequence>
<dbReference type="SUPFAM" id="SSF53850">
    <property type="entry name" value="Periplasmic binding protein-like II"/>
    <property type="match status" value="1"/>
</dbReference>
<proteinExistence type="inferred from homology"/>
<dbReference type="FunFam" id="1.10.10.10:FF:000001">
    <property type="entry name" value="LysR family transcriptional regulator"/>
    <property type="match status" value="1"/>
</dbReference>
<dbReference type="InterPro" id="IPR036390">
    <property type="entry name" value="WH_DNA-bd_sf"/>
</dbReference>
<keyword evidence="4" id="KW-0804">Transcription</keyword>
<evidence type="ECO:0000256" key="1">
    <source>
        <dbReference type="ARBA" id="ARBA00009437"/>
    </source>
</evidence>
<comment type="similarity">
    <text evidence="1">Belongs to the LysR transcriptional regulatory family.</text>
</comment>
<dbReference type="Gene3D" id="3.40.190.10">
    <property type="entry name" value="Periplasmic binding protein-like II"/>
    <property type="match status" value="2"/>
</dbReference>
<evidence type="ECO:0000256" key="4">
    <source>
        <dbReference type="ARBA" id="ARBA00023163"/>
    </source>
</evidence>